<organism evidence="11 12">
    <name type="scientific">Streptomyces johnsoniae</name>
    <dbReference type="NCBI Taxonomy" id="3075532"/>
    <lineage>
        <taxon>Bacteria</taxon>
        <taxon>Bacillati</taxon>
        <taxon>Actinomycetota</taxon>
        <taxon>Actinomycetes</taxon>
        <taxon>Kitasatosporales</taxon>
        <taxon>Streptomycetaceae</taxon>
        <taxon>Streptomyces</taxon>
    </lineage>
</organism>
<feature type="transmembrane region" description="Helical" evidence="9">
    <location>
        <begin position="134"/>
        <end position="152"/>
    </location>
</feature>
<dbReference type="PANTHER" id="PTHR31310">
    <property type="match status" value="1"/>
</dbReference>
<evidence type="ECO:0000256" key="1">
    <source>
        <dbReference type="ARBA" id="ARBA00004651"/>
    </source>
</evidence>
<feature type="transmembrane region" description="Helical" evidence="9">
    <location>
        <begin position="483"/>
        <end position="501"/>
    </location>
</feature>
<dbReference type="PANTHER" id="PTHR31310:SF7">
    <property type="entry name" value="PA-PHOSPHATASE RELATED-FAMILY PROTEIN DDB_G0268928"/>
    <property type="match status" value="1"/>
</dbReference>
<comment type="caution">
    <text evidence="11">The sequence shown here is derived from an EMBL/GenBank/DDBJ whole genome shotgun (WGS) entry which is preliminary data.</text>
</comment>
<evidence type="ECO:0000256" key="2">
    <source>
        <dbReference type="ARBA" id="ARBA00022475"/>
    </source>
</evidence>
<feature type="transmembrane region" description="Helical" evidence="9">
    <location>
        <begin position="592"/>
        <end position="611"/>
    </location>
</feature>
<keyword evidence="4 9" id="KW-0812">Transmembrane</keyword>
<feature type="transmembrane region" description="Helical" evidence="9">
    <location>
        <begin position="567"/>
        <end position="586"/>
    </location>
</feature>
<evidence type="ECO:0000256" key="5">
    <source>
        <dbReference type="ARBA" id="ARBA00022989"/>
    </source>
</evidence>
<sequence>MAETETGRGRGGTRSRYAVWGLWAAAGLLAARQAVEVWRLAPDERLTGLPSGSAPLHTGNGVPAPPAAGLLLEPLGGLAAEHRGILWLLLTLLTAAALVLVAARALPAAHRRWAAPAGFCLLVVSLPLRETATVAQAGLFAILLALAGWLLATRRAAGGALIGLAAALQPPLLLFAGLLLLTGRRRAAGTAGGAFAAATALAWALRPAESVTFWLRHLAGAGLGEAPDVAANQSLHGALLRLGVAGPGEIAAFAVLATVVCGFALRRAARYAGDGQPLLAAAVVGCAALAATPAAGQEQQLWLLCAAAGRAGRRTADRPMWPVFVALALVLEGTALVPKLESLAVVGENIPLIAALLAACTVRFLARGSELWSRPVRAGLASRPNLLLELLLIRVGYWAYSWVRSYARGDRDTAEAHGHQILDIQRFLHIDIEHWLNHAVVARPWLSDAMDFYYQTFHFAVPLTILGWLLVRHPAEYRTARRWLALTTLFGLAGFWLYPLAPPRLMPGLGYIDTANGPQDLNDPRYGALTGITNPYAAMPSLHVGWSLWCALVLWRVAPYRWLRVAGLAYPLLTTIVIMGTANHYLLDAAGGAAVVGAGFAASAAIGRALARVPGGAQGLPERPPVAAQLTEAPAETPATEPTETPATVPAEAPAAVPAGSAPQDPRPAAERTARGPAAEQGGGP</sequence>
<proteinExistence type="inferred from homology"/>
<feature type="domain" description="Inositolphosphotransferase Aur1/Ipt1" evidence="10">
    <location>
        <begin position="419"/>
        <end position="601"/>
    </location>
</feature>
<comment type="similarity">
    <text evidence="7">Belongs to the glycosyltransferase 87 family.</text>
</comment>
<feature type="transmembrane region" description="Helical" evidence="9">
    <location>
        <begin position="85"/>
        <end position="106"/>
    </location>
</feature>
<keyword evidence="2" id="KW-1003">Cell membrane</keyword>
<dbReference type="Pfam" id="PF09594">
    <property type="entry name" value="GT87"/>
    <property type="match status" value="1"/>
</dbReference>
<dbReference type="Proteomes" id="UP001183615">
    <property type="component" value="Unassembled WGS sequence"/>
</dbReference>
<evidence type="ECO:0000256" key="9">
    <source>
        <dbReference type="SAM" id="Phobius"/>
    </source>
</evidence>
<feature type="region of interest" description="Disordered" evidence="8">
    <location>
        <begin position="628"/>
        <end position="685"/>
    </location>
</feature>
<dbReference type="InterPro" id="IPR018584">
    <property type="entry name" value="GT87"/>
</dbReference>
<feature type="transmembrane region" description="Helical" evidence="9">
    <location>
        <begin position="159"/>
        <end position="181"/>
    </location>
</feature>
<protein>
    <submittedName>
        <fullName evidence="11">Phosphatase PAP2 family protein</fullName>
    </submittedName>
</protein>
<evidence type="ECO:0000256" key="7">
    <source>
        <dbReference type="ARBA" id="ARBA00024033"/>
    </source>
</evidence>
<dbReference type="InterPro" id="IPR052185">
    <property type="entry name" value="IPC_Synthase-Related"/>
</dbReference>
<keyword evidence="3" id="KW-0808">Transferase</keyword>
<keyword evidence="12" id="KW-1185">Reference proteome</keyword>
<feature type="transmembrane region" description="Helical" evidence="9">
    <location>
        <begin position="452"/>
        <end position="471"/>
    </location>
</feature>
<evidence type="ECO:0000313" key="11">
    <source>
        <dbReference type="EMBL" id="MDT0446928.1"/>
    </source>
</evidence>
<keyword evidence="6 9" id="KW-0472">Membrane</keyword>
<name>A0ABU2SDQ0_9ACTN</name>
<feature type="transmembrane region" description="Helical" evidence="9">
    <location>
        <begin position="536"/>
        <end position="555"/>
    </location>
</feature>
<evidence type="ECO:0000256" key="3">
    <source>
        <dbReference type="ARBA" id="ARBA00022679"/>
    </source>
</evidence>
<feature type="transmembrane region" description="Helical" evidence="9">
    <location>
        <begin position="349"/>
        <end position="366"/>
    </location>
</feature>
<reference evidence="12" key="1">
    <citation type="submission" date="2023-07" db="EMBL/GenBank/DDBJ databases">
        <title>30 novel species of actinomycetes from the DSMZ collection.</title>
        <authorList>
            <person name="Nouioui I."/>
        </authorList>
    </citation>
    <scope>NUCLEOTIDE SEQUENCE [LARGE SCALE GENOMIC DNA]</scope>
    <source>
        <strain evidence="12">DSM 41886</strain>
    </source>
</reference>
<dbReference type="EMBL" id="JAVREV010000023">
    <property type="protein sequence ID" value="MDT0446928.1"/>
    <property type="molecule type" value="Genomic_DNA"/>
</dbReference>
<keyword evidence="5 9" id="KW-1133">Transmembrane helix</keyword>
<evidence type="ECO:0000256" key="8">
    <source>
        <dbReference type="SAM" id="MobiDB-lite"/>
    </source>
</evidence>
<feature type="transmembrane region" description="Helical" evidence="9">
    <location>
        <begin position="386"/>
        <end position="403"/>
    </location>
</feature>
<accession>A0ABU2SDQ0</accession>
<feature type="compositionally biased region" description="Low complexity" evidence="8">
    <location>
        <begin position="631"/>
        <end position="659"/>
    </location>
</feature>
<evidence type="ECO:0000313" key="12">
    <source>
        <dbReference type="Proteomes" id="UP001183615"/>
    </source>
</evidence>
<comment type="subcellular location">
    <subcellularLocation>
        <location evidence="1">Cell membrane</location>
        <topology evidence="1">Multi-pass membrane protein</topology>
    </subcellularLocation>
</comment>
<evidence type="ECO:0000256" key="4">
    <source>
        <dbReference type="ARBA" id="ARBA00022692"/>
    </source>
</evidence>
<feature type="transmembrane region" description="Helical" evidence="9">
    <location>
        <begin position="320"/>
        <end position="337"/>
    </location>
</feature>
<evidence type="ECO:0000256" key="6">
    <source>
        <dbReference type="ARBA" id="ARBA00023136"/>
    </source>
</evidence>
<dbReference type="Pfam" id="PF14378">
    <property type="entry name" value="PAP2_3"/>
    <property type="match status" value="1"/>
</dbReference>
<dbReference type="RefSeq" id="WP_311621060.1">
    <property type="nucleotide sequence ID" value="NZ_JAVREV010000023.1"/>
</dbReference>
<gene>
    <name evidence="11" type="ORF">RM779_30675</name>
</gene>
<dbReference type="CDD" id="cd03386">
    <property type="entry name" value="PAP2_Aur1_like"/>
    <property type="match status" value="1"/>
</dbReference>
<dbReference type="InterPro" id="IPR026841">
    <property type="entry name" value="Aur1/Ipt1"/>
</dbReference>
<evidence type="ECO:0000259" key="10">
    <source>
        <dbReference type="Pfam" id="PF14378"/>
    </source>
</evidence>